<dbReference type="InterPro" id="IPR018999">
    <property type="entry name" value="UPF1_CH/ZBD"/>
</dbReference>
<feature type="compositionally biased region" description="Low complexity" evidence="12">
    <location>
        <begin position="65"/>
        <end position="78"/>
    </location>
</feature>
<keyword evidence="9 11" id="KW-0862">Zinc</keyword>
<dbReference type="PROSITE" id="PS51997">
    <property type="entry name" value="UPF1_CH_RICH"/>
    <property type="match status" value="1"/>
</dbReference>
<dbReference type="Pfam" id="PF13087">
    <property type="entry name" value="AAA_12"/>
    <property type="match status" value="1"/>
</dbReference>
<dbReference type="GO" id="GO:0005737">
    <property type="term" value="C:cytoplasm"/>
    <property type="evidence" value="ECO:0007669"/>
    <property type="project" value="UniProtKB-SubCell"/>
</dbReference>
<evidence type="ECO:0000256" key="5">
    <source>
        <dbReference type="ARBA" id="ARBA00022741"/>
    </source>
</evidence>
<keyword evidence="3" id="KW-0963">Cytoplasm</keyword>
<reference evidence="15" key="1">
    <citation type="journal article" date="2011" name="Nature">
        <title>Genome sequence and analysis of the tuber crop potato.</title>
        <authorList>
            <consortium name="The Potato Genome Sequencing Consortium"/>
        </authorList>
    </citation>
    <scope>NUCLEOTIDE SEQUENCE [LARGE SCALE GENOMIC DNA]</scope>
    <source>
        <strain evidence="15">cv. DM1-3 516 R44</strain>
    </source>
</reference>
<dbReference type="Gene3D" id="6.10.140.1240">
    <property type="match status" value="1"/>
</dbReference>
<proteinExistence type="inferred from homology"/>
<evidence type="ECO:0000256" key="9">
    <source>
        <dbReference type="ARBA" id="ARBA00022833"/>
    </source>
</evidence>
<dbReference type="GO" id="GO:0016787">
    <property type="term" value="F:hydrolase activity"/>
    <property type="evidence" value="ECO:0007669"/>
    <property type="project" value="UniProtKB-KW"/>
</dbReference>
<protein>
    <submittedName>
        <fullName evidence="14">Nonsense-mediated mRNA decay protein</fullName>
    </submittedName>
</protein>
<comment type="subcellular location">
    <subcellularLocation>
        <location evidence="1">Cytoplasm</location>
    </subcellularLocation>
</comment>
<keyword evidence="4 11" id="KW-0479">Metal-binding</keyword>
<dbReference type="GO" id="GO:0003677">
    <property type="term" value="F:DNA binding"/>
    <property type="evidence" value="ECO:0007669"/>
    <property type="project" value="InterPro"/>
</dbReference>
<dbReference type="Pfam" id="PF18141">
    <property type="entry name" value="UPF1_1B_dom"/>
    <property type="match status" value="1"/>
</dbReference>
<dbReference type="Gramene" id="PGSC0003DMT400004711">
    <property type="protein sequence ID" value="PGSC0003DMT400004711"/>
    <property type="gene ID" value="PGSC0003DMG400001863"/>
</dbReference>
<evidence type="ECO:0000256" key="10">
    <source>
        <dbReference type="ARBA" id="ARBA00022840"/>
    </source>
</evidence>
<dbReference type="GO" id="GO:0000184">
    <property type="term" value="P:nuclear-transcribed mRNA catabolic process, nonsense-mediated decay"/>
    <property type="evidence" value="ECO:0007669"/>
    <property type="project" value="InterPro"/>
</dbReference>
<dbReference type="GO" id="GO:0005524">
    <property type="term" value="F:ATP binding"/>
    <property type="evidence" value="ECO:0007669"/>
    <property type="project" value="UniProtKB-KW"/>
</dbReference>
<dbReference type="EnsemblPlants" id="PGSC0003DMT400004711">
    <property type="protein sequence ID" value="PGSC0003DMT400004711"/>
    <property type="gene ID" value="PGSC0003DMG400001863"/>
</dbReference>
<feature type="region of interest" description="Disordered" evidence="12">
    <location>
        <begin position="1"/>
        <end position="93"/>
    </location>
</feature>
<dbReference type="CDD" id="cd18039">
    <property type="entry name" value="DEXXQc_UPF1"/>
    <property type="match status" value="1"/>
</dbReference>
<feature type="region of interest" description="Disordered" evidence="12">
    <location>
        <begin position="952"/>
        <end position="995"/>
    </location>
</feature>
<evidence type="ECO:0000256" key="4">
    <source>
        <dbReference type="ARBA" id="ARBA00022723"/>
    </source>
</evidence>
<comment type="caution">
    <text evidence="11">Lacks conserved residue(s) required for the propagation of feature annotation.</text>
</comment>
<dbReference type="Proteomes" id="UP000011115">
    <property type="component" value="Unassembled WGS sequence"/>
</dbReference>
<dbReference type="AlphaFoldDB" id="M0ZNU4"/>
<dbReference type="FunFam" id="2.40.30.230:FF:000002">
    <property type="entry name" value="regulator of nonsense transcripts 1 homolog"/>
    <property type="match status" value="1"/>
</dbReference>
<feature type="region of interest" description="Disordered" evidence="12">
    <location>
        <begin position="1024"/>
        <end position="1093"/>
    </location>
</feature>
<sequence>MDSQSNSLYDTASQPDTGNDAYTFLEFNTQGEEFDYPEFHELSQPIRSSAWPTPSDSLVSEAPDRPQSSSDASQASGKSRGGDGGRSSSSKISSNKAAAVAVDALAAGMSGLNFEETGDDESFEYGKGDFAVEHACKYCGVTNPACVVRCNVPSCRKWFCNSRGNTSGSHIVNHLVRAKHKEVCLHKDSPLGETILECYNCGCRNVFLLGFISAKTESVVVLLCREPCLNVNALKDMNWDLSQWCPLIDDRCFLQWLVKVPSEQEQLRARQISAQQINKIEELWKTNPDANLEDLEKPGVDDEPQPVGLKYEDAYQYQNIFAPLIKLEADYDKMMKESQSKDNLTVRWDIGLNKKRVAYFVFPKEDNELRLVPGDELRLRYSGDAAHPAWQSVGHVIKLTAQEEVALELRASQGVPVDVTHGLSVDFVWKSTSFDRMQTAMKTFAVDETSVSGYIYHHLLGHEVEMQMVRNTVPRRFGAPGLPELNASQVFAVKSVLQKPVSLIQGPPGTGKTVTSAAIVYHMAKQGQGQVLVCAPSNVAVDQLAEKISATGLKVVRLCAKSREAVSSPVEHLTLHYQVRHLDTSEKSELYKLQQLKDEQGELSSGDEKKYKALKRATEREIAQSADVICCTCVGAGDPRLANFRFRQVLIDESTQAGEPECLIPLVLGAKQIVLVGDHCQLGPVIMCKKAARAGLAQSLFERLVLLGVKPIRLQVQYRMHPALSEFPSNSFYEGTLQNGVTINERQSLGIDFPWPVPNRPMFFYVQMGQEEISSSGTSYLNRTEAASVEKLVTTFLKSGVVPSQIGVITPYEGQRAYIVNYMSRNGALRQQLYKEIEVASVDSFQGREKDYIILSCVRSNEHQGIGFLNDPRRLNVALTRARYGIVILGNPKVLSKQPLWNGLLTHYKEHECLVEGPLNNLKQSMVQFQKPKKIYNDRRLFFGGGPGIVPSDNYGSPASSNPNADRRSSHSRGSYMAPGPSNGTHRPGVYSSGYPMPRVPISPYHGGPPQPYAIPARDAIHGPVGAVPHVPHPGNRGFGAGRGNANAPIGSHLSHQQASQQPIGSHGPNFNFSALENPNTQPSGGGPLSQPGYASNVSKPVNSFTILSYSYCSSSKHVFLILKIIDGHSRTKPDISRWIFNGWHVTGFLGR</sequence>
<feature type="region of interest" description="C4" evidence="11">
    <location>
        <begin position="198"/>
        <end position="228"/>
    </location>
</feature>
<comment type="similarity">
    <text evidence="2">Belongs to the DNA2/NAM7 helicase family.</text>
</comment>
<dbReference type="ExpressionAtlas" id="M0ZNU4">
    <property type="expression patterns" value="baseline"/>
</dbReference>
<dbReference type="Pfam" id="PF13086">
    <property type="entry name" value="AAA_11"/>
    <property type="match status" value="1"/>
</dbReference>
<feature type="compositionally biased region" description="Polar residues" evidence="12">
    <location>
        <begin position="1054"/>
        <end position="1081"/>
    </location>
</feature>
<dbReference type="InterPro" id="IPR047187">
    <property type="entry name" value="SF1_C_Upf1"/>
</dbReference>
<feature type="compositionally biased region" description="Polar residues" evidence="12">
    <location>
        <begin position="45"/>
        <end position="58"/>
    </location>
</feature>
<feature type="domain" description="Upf1" evidence="13">
    <location>
        <begin position="128"/>
        <end position="287"/>
    </location>
</feature>
<dbReference type="GO" id="GO:0003723">
    <property type="term" value="F:RNA binding"/>
    <property type="evidence" value="ECO:0007669"/>
    <property type="project" value="InterPro"/>
</dbReference>
<dbReference type="InterPro" id="IPR040812">
    <property type="entry name" value="UPF1_1B_dom"/>
</dbReference>
<dbReference type="FunFam" id="3.40.50.300:FF:000097">
    <property type="entry name" value="Regulator of nonsense transcripts 1"/>
    <property type="match status" value="1"/>
</dbReference>
<dbReference type="Gene3D" id="3.40.50.300">
    <property type="entry name" value="P-loop containing nucleotide triphosphate hydrolases"/>
    <property type="match status" value="2"/>
</dbReference>
<keyword evidence="6 11" id="KW-0863">Zinc-finger</keyword>
<keyword evidence="15" id="KW-1185">Reference proteome</keyword>
<evidence type="ECO:0000259" key="13">
    <source>
        <dbReference type="PROSITE" id="PS51997"/>
    </source>
</evidence>
<dbReference type="SUPFAM" id="SSF52540">
    <property type="entry name" value="P-loop containing nucleoside triphosphate hydrolases"/>
    <property type="match status" value="1"/>
</dbReference>
<feature type="compositionally biased region" description="Low complexity" evidence="12">
    <location>
        <begin position="1024"/>
        <end position="1036"/>
    </location>
</feature>
<evidence type="ECO:0000256" key="12">
    <source>
        <dbReference type="SAM" id="MobiDB-lite"/>
    </source>
</evidence>
<dbReference type="Gene3D" id="2.40.30.230">
    <property type="match status" value="1"/>
</dbReference>
<evidence type="ECO:0000256" key="7">
    <source>
        <dbReference type="ARBA" id="ARBA00022801"/>
    </source>
</evidence>
<dbReference type="InterPro" id="IPR006935">
    <property type="entry name" value="Helicase/UvrB_N"/>
</dbReference>
<dbReference type="Pfam" id="PF04851">
    <property type="entry name" value="ResIII"/>
    <property type="match status" value="1"/>
</dbReference>
<keyword evidence="7" id="KW-0378">Hydrolase</keyword>
<dbReference type="CDD" id="cd21407">
    <property type="entry name" value="1B_UPF1-like"/>
    <property type="match status" value="1"/>
</dbReference>
<dbReference type="Pfam" id="PF09416">
    <property type="entry name" value="UPF1_Zn_bind"/>
    <property type="match status" value="1"/>
</dbReference>
<dbReference type="InterPro" id="IPR041677">
    <property type="entry name" value="DNA2/NAM7_AAA_11"/>
</dbReference>
<feature type="compositionally biased region" description="Polar residues" evidence="12">
    <location>
        <begin position="1"/>
        <end position="17"/>
    </location>
</feature>
<dbReference type="GO" id="GO:0003724">
    <property type="term" value="F:RNA helicase activity"/>
    <property type="evidence" value="ECO:0007669"/>
    <property type="project" value="InterPro"/>
</dbReference>
<evidence type="ECO:0000256" key="2">
    <source>
        <dbReference type="ARBA" id="ARBA00007913"/>
    </source>
</evidence>
<organism evidence="14 15">
    <name type="scientific">Solanum tuberosum</name>
    <name type="common">Potato</name>
    <dbReference type="NCBI Taxonomy" id="4113"/>
    <lineage>
        <taxon>Eukaryota</taxon>
        <taxon>Viridiplantae</taxon>
        <taxon>Streptophyta</taxon>
        <taxon>Embryophyta</taxon>
        <taxon>Tracheophyta</taxon>
        <taxon>Spermatophyta</taxon>
        <taxon>Magnoliopsida</taxon>
        <taxon>eudicotyledons</taxon>
        <taxon>Gunneridae</taxon>
        <taxon>Pentapetalae</taxon>
        <taxon>asterids</taxon>
        <taxon>lamiids</taxon>
        <taxon>Solanales</taxon>
        <taxon>Solanaceae</taxon>
        <taxon>Solanoideae</taxon>
        <taxon>Solaneae</taxon>
        <taxon>Solanum</taxon>
    </lineage>
</organism>
<evidence type="ECO:0000256" key="11">
    <source>
        <dbReference type="PROSITE-ProRule" id="PRU01341"/>
    </source>
</evidence>
<reference evidence="14" key="2">
    <citation type="submission" date="2015-06" db="UniProtKB">
        <authorList>
            <consortium name="EnsemblPlants"/>
        </authorList>
    </citation>
    <scope>IDENTIFICATION</scope>
    <source>
        <strain evidence="14">DM1-3 516 R44</strain>
    </source>
</reference>
<dbReference type="InterPro" id="IPR045055">
    <property type="entry name" value="DNA2/NAM7-like"/>
</dbReference>
<keyword evidence="8" id="KW-0347">Helicase</keyword>
<evidence type="ECO:0000256" key="8">
    <source>
        <dbReference type="ARBA" id="ARBA00022806"/>
    </source>
</evidence>
<dbReference type="PANTHER" id="PTHR10887:SF499">
    <property type="entry name" value="NONSENSE-MEDIATED MRNA DECAY PROTEIN"/>
    <property type="match status" value="1"/>
</dbReference>
<feature type="compositionally biased region" description="Polar residues" evidence="12">
    <location>
        <begin position="954"/>
        <end position="964"/>
    </location>
</feature>
<accession>M0ZNU4</accession>
<evidence type="ECO:0000256" key="6">
    <source>
        <dbReference type="ARBA" id="ARBA00022771"/>
    </source>
</evidence>
<dbReference type="CDD" id="cd18808">
    <property type="entry name" value="SF1_C_Upf1"/>
    <property type="match status" value="1"/>
</dbReference>
<evidence type="ECO:0000313" key="15">
    <source>
        <dbReference type="Proteomes" id="UP000011115"/>
    </source>
</evidence>
<keyword evidence="10" id="KW-0067">ATP-binding</keyword>
<keyword evidence="5" id="KW-0547">Nucleotide-binding</keyword>
<dbReference type="InterPro" id="IPR041679">
    <property type="entry name" value="DNA2/NAM7-like_C"/>
</dbReference>
<evidence type="ECO:0000256" key="1">
    <source>
        <dbReference type="ARBA" id="ARBA00004496"/>
    </source>
</evidence>
<name>M0ZNU4_SOLTU</name>
<dbReference type="CDD" id="cd21400">
    <property type="entry name" value="ZBD_UPF1-like"/>
    <property type="match status" value="1"/>
</dbReference>
<evidence type="ECO:0000313" key="14">
    <source>
        <dbReference type="EnsemblPlants" id="PGSC0003DMT400004711"/>
    </source>
</evidence>
<dbReference type="InterPro" id="IPR027417">
    <property type="entry name" value="P-loop_NTPase"/>
</dbReference>
<evidence type="ECO:0000256" key="3">
    <source>
        <dbReference type="ARBA" id="ARBA00022490"/>
    </source>
</evidence>
<dbReference type="PANTHER" id="PTHR10887">
    <property type="entry name" value="DNA2/NAM7 HELICASE FAMILY"/>
    <property type="match status" value="1"/>
</dbReference>
<dbReference type="GO" id="GO:0008270">
    <property type="term" value="F:zinc ion binding"/>
    <property type="evidence" value="ECO:0007669"/>
    <property type="project" value="UniProtKB-UniRule"/>
</dbReference>